<dbReference type="RefSeq" id="WP_164011834.1">
    <property type="nucleotide sequence ID" value="NZ_WUFT01000010.1"/>
</dbReference>
<comment type="caution">
    <text evidence="2">The sequence shown here is derived from an EMBL/GenBank/DDBJ whole genome shotgun (WGS) entry which is preliminary data.</text>
</comment>
<dbReference type="EMBL" id="WUFT01000010">
    <property type="protein sequence ID" value="NEJ72394.1"/>
    <property type="molecule type" value="Genomic_DNA"/>
</dbReference>
<accession>A0A7K3UGE4</accession>
<sequence length="80" mass="9188">MTQIREPERRSRILRGRPYSLDEFASKYGLLSHQAESLFTRFGPSSIELDLLMAAKRRLPVRHEGPVPQDGPVNQDRIAE</sequence>
<proteinExistence type="predicted"/>
<evidence type="ECO:0000256" key="1">
    <source>
        <dbReference type="SAM" id="MobiDB-lite"/>
    </source>
</evidence>
<evidence type="ECO:0000313" key="2">
    <source>
        <dbReference type="EMBL" id="NEJ72394.1"/>
    </source>
</evidence>
<name>A0A7K3UGE4_9HYPH</name>
<feature type="region of interest" description="Disordered" evidence="1">
    <location>
        <begin position="61"/>
        <end position="80"/>
    </location>
</feature>
<reference evidence="2 3" key="1">
    <citation type="submission" date="2019-12" db="EMBL/GenBank/DDBJ databases">
        <title>Rhizobium genotypes associated with high levels of biological nitrogen fixation by grain legumes in a temperate-maritime cropping system.</title>
        <authorList>
            <person name="Maluk M."/>
            <person name="Francesc Ferrando Molina F."/>
            <person name="Lopez Del Egido L."/>
            <person name="Lafos M."/>
            <person name="Langarica-Fuentes A."/>
            <person name="Gebre Yohannes G."/>
            <person name="Young M.W."/>
            <person name="Martin P."/>
            <person name="Gantlett R."/>
            <person name="Kenicer G."/>
            <person name="Hawes C."/>
            <person name="Begg G.S."/>
            <person name="Quilliam R.S."/>
            <person name="Squire G.R."/>
            <person name="Poole P.S."/>
            <person name="Young P.W."/>
            <person name="Iannetta P.M."/>
            <person name="James E.K."/>
        </authorList>
    </citation>
    <scope>NUCLEOTIDE SEQUENCE [LARGE SCALE GENOMIC DNA]</scope>
    <source>
        <strain evidence="2 3">JHI366</strain>
    </source>
</reference>
<dbReference type="AlphaFoldDB" id="A0A7K3UGE4"/>
<gene>
    <name evidence="2" type="ORF">GR197_17925</name>
</gene>
<dbReference type="Proteomes" id="UP000471753">
    <property type="component" value="Unassembled WGS sequence"/>
</dbReference>
<evidence type="ECO:0000313" key="3">
    <source>
        <dbReference type="Proteomes" id="UP000471753"/>
    </source>
</evidence>
<protein>
    <submittedName>
        <fullName evidence="2">Uncharacterized protein</fullName>
    </submittedName>
</protein>
<organism evidence="2 3">
    <name type="scientific">Rhizobium phaseoli</name>
    <dbReference type="NCBI Taxonomy" id="396"/>
    <lineage>
        <taxon>Bacteria</taxon>
        <taxon>Pseudomonadati</taxon>
        <taxon>Pseudomonadota</taxon>
        <taxon>Alphaproteobacteria</taxon>
        <taxon>Hyphomicrobiales</taxon>
        <taxon>Rhizobiaceae</taxon>
        <taxon>Rhizobium/Agrobacterium group</taxon>
        <taxon>Rhizobium</taxon>
    </lineage>
</organism>